<dbReference type="AlphaFoldDB" id="A0A158AUU6"/>
<dbReference type="Proteomes" id="UP000054596">
    <property type="component" value="Unassembled WGS sequence"/>
</dbReference>
<feature type="domain" description="ABC transporter" evidence="7">
    <location>
        <begin position="18"/>
        <end position="249"/>
    </location>
</feature>
<dbReference type="InterPro" id="IPR027417">
    <property type="entry name" value="P-loop_NTPase"/>
</dbReference>
<name>A0A158AUU6_9BURK</name>
<reference evidence="8" key="1">
    <citation type="submission" date="2016-01" db="EMBL/GenBank/DDBJ databases">
        <authorList>
            <person name="Peeters C."/>
        </authorList>
    </citation>
    <scope>NUCLEOTIDE SEQUENCE [LARGE SCALE GENOMIC DNA]</scope>
    <source>
        <strain evidence="8">LMG 29325</strain>
    </source>
</reference>
<dbReference type="Pfam" id="PF00005">
    <property type="entry name" value="ABC_tran"/>
    <property type="match status" value="1"/>
</dbReference>
<evidence type="ECO:0000256" key="6">
    <source>
        <dbReference type="ARBA" id="ARBA00022840"/>
    </source>
</evidence>
<comment type="similarity">
    <text evidence="1">Belongs to the ABC transporter superfamily.</text>
</comment>
<dbReference type="GO" id="GO:0016887">
    <property type="term" value="F:ATP hydrolysis activity"/>
    <property type="evidence" value="ECO:0007669"/>
    <property type="project" value="InterPro"/>
</dbReference>
<gene>
    <name evidence="8" type="ORF">AWB82_02962</name>
</gene>
<dbReference type="EMBL" id="FCOJ02000018">
    <property type="protein sequence ID" value="SAK61216.1"/>
    <property type="molecule type" value="Genomic_DNA"/>
</dbReference>
<dbReference type="InterPro" id="IPR003593">
    <property type="entry name" value="AAA+_ATPase"/>
</dbReference>
<evidence type="ECO:0000256" key="3">
    <source>
        <dbReference type="ARBA" id="ARBA00022475"/>
    </source>
</evidence>
<evidence type="ECO:0000313" key="9">
    <source>
        <dbReference type="Proteomes" id="UP000054596"/>
    </source>
</evidence>
<keyword evidence="4" id="KW-0997">Cell inner membrane</keyword>
<keyword evidence="3" id="KW-1003">Cell membrane</keyword>
<dbReference type="CDD" id="cd03293">
    <property type="entry name" value="ABC_NrtD_SsuB_transporters"/>
    <property type="match status" value="1"/>
</dbReference>
<organism evidence="8 9">
    <name type="scientific">Caballeronia glebae</name>
    <dbReference type="NCBI Taxonomy" id="1777143"/>
    <lineage>
        <taxon>Bacteria</taxon>
        <taxon>Pseudomonadati</taxon>
        <taxon>Pseudomonadota</taxon>
        <taxon>Betaproteobacteria</taxon>
        <taxon>Burkholderiales</taxon>
        <taxon>Burkholderiaceae</taxon>
        <taxon>Caballeronia</taxon>
    </lineage>
</organism>
<evidence type="ECO:0000256" key="2">
    <source>
        <dbReference type="ARBA" id="ARBA00022448"/>
    </source>
</evidence>
<keyword evidence="9" id="KW-1185">Reference proteome</keyword>
<dbReference type="InterPro" id="IPR017871">
    <property type="entry name" value="ABC_transporter-like_CS"/>
</dbReference>
<evidence type="ECO:0000259" key="7">
    <source>
        <dbReference type="PROSITE" id="PS50893"/>
    </source>
</evidence>
<dbReference type="InterPro" id="IPR003439">
    <property type="entry name" value="ABC_transporter-like_ATP-bd"/>
</dbReference>
<keyword evidence="6" id="KW-0067">ATP-binding</keyword>
<keyword evidence="2" id="KW-0813">Transport</keyword>
<dbReference type="PROSITE" id="PS50893">
    <property type="entry name" value="ABC_TRANSPORTER_2"/>
    <property type="match status" value="1"/>
</dbReference>
<dbReference type="Gene3D" id="3.40.50.300">
    <property type="entry name" value="P-loop containing nucleotide triphosphate hydrolases"/>
    <property type="match status" value="1"/>
</dbReference>
<evidence type="ECO:0000256" key="4">
    <source>
        <dbReference type="ARBA" id="ARBA00022519"/>
    </source>
</evidence>
<dbReference type="PANTHER" id="PTHR42788">
    <property type="entry name" value="TAURINE IMPORT ATP-BINDING PROTEIN-RELATED"/>
    <property type="match status" value="1"/>
</dbReference>
<accession>A0A158AUU6</accession>
<evidence type="ECO:0000313" key="8">
    <source>
        <dbReference type="EMBL" id="SAK61216.1"/>
    </source>
</evidence>
<dbReference type="STRING" id="1777143.AWB82_02962"/>
<sequence length="275" mass="30483">MSDQTSIAMEARAQPPLVTCSGVGKIWPTQAEPFVALRDIELEVARGEFVVFLGPSGCGKSTLLFLIAGLEQASEGRIVCGGAQVNAPGTDRGLVFQEASLYPWLTVGENVTFGLRMQHVPKERRRRVAEEILERVGLSEAIDKRPDQLSGGMRQRVAVARALALKPEILLLDEPFAALDVQTRARMQDFLIQVWRQAGVSMIFVTHHIDEAIALADRIVVFTARPGRIKTIIPVDLPRPRDSRSPQFHALADQLTDLLRDEVDRAFAEQERIKS</sequence>
<evidence type="ECO:0000256" key="5">
    <source>
        <dbReference type="ARBA" id="ARBA00022741"/>
    </source>
</evidence>
<protein>
    <submittedName>
        <fullName evidence="8">ABC transporter</fullName>
    </submittedName>
</protein>
<dbReference type="InterPro" id="IPR050166">
    <property type="entry name" value="ABC_transporter_ATP-bind"/>
</dbReference>
<comment type="caution">
    <text evidence="8">The sequence shown here is derived from an EMBL/GenBank/DDBJ whole genome shotgun (WGS) entry which is preliminary data.</text>
</comment>
<keyword evidence="4" id="KW-0472">Membrane</keyword>
<evidence type="ECO:0000256" key="1">
    <source>
        <dbReference type="ARBA" id="ARBA00005417"/>
    </source>
</evidence>
<keyword evidence="5" id="KW-0547">Nucleotide-binding</keyword>
<dbReference type="SUPFAM" id="SSF52540">
    <property type="entry name" value="P-loop containing nucleoside triphosphate hydrolases"/>
    <property type="match status" value="1"/>
</dbReference>
<dbReference type="SMART" id="SM00382">
    <property type="entry name" value="AAA"/>
    <property type="match status" value="1"/>
</dbReference>
<proteinExistence type="inferred from homology"/>
<dbReference type="PROSITE" id="PS00211">
    <property type="entry name" value="ABC_TRANSPORTER_1"/>
    <property type="match status" value="1"/>
</dbReference>
<dbReference type="RefSeq" id="WP_235023289.1">
    <property type="nucleotide sequence ID" value="NZ_FCOJ02000018.1"/>
</dbReference>
<dbReference type="PANTHER" id="PTHR42788:SF13">
    <property type="entry name" value="ALIPHATIC SULFONATES IMPORT ATP-BINDING PROTEIN SSUB"/>
    <property type="match status" value="1"/>
</dbReference>
<dbReference type="GO" id="GO:0005524">
    <property type="term" value="F:ATP binding"/>
    <property type="evidence" value="ECO:0007669"/>
    <property type="project" value="UniProtKB-KW"/>
</dbReference>